<feature type="domain" description="DUF4143" evidence="2">
    <location>
        <begin position="208"/>
        <end position="362"/>
    </location>
</feature>
<dbReference type="PATRIC" id="fig|1618555.3.peg.826"/>
<dbReference type="CDD" id="cd01037">
    <property type="entry name" value="PDDEXK_nuclease-like"/>
    <property type="match status" value="1"/>
</dbReference>
<feature type="domain" description="AAA" evidence="1">
    <location>
        <begin position="19"/>
        <end position="146"/>
    </location>
</feature>
<sequence>MVIKRSLYPFLLAHLEKPEITIIAGPRQCGKTFLINLIIQHLQNNGQRTLLLNLDIEEHKKYITSQKELIDKINLEFGGKQGYVFIDEIQRKENAELFLKGIYDLGLPYKFIVSGSGSLELKEKIHESLAGRKKIFNLSTVSFFEFVNFKTNYSYEGRFEVFFDIEKELVKNYLTEYLHFGGYPRVILSPTITEKQDTIRDIFQSYVERDISALLHLEKSEVVYQLLRLLSENVGNLVNISSLADILGISAPTVKNYLWYLEKTFIINRITPFTRRTGREISKSPMVYFMDIGLRNFVDNTFAHELSSASIGFNFQNLIYNLLREQVSETASVIHYFRTKDGVEIDFVIESGSKIIPLEVKYTWKKSAPYALRSFANKYQSEPGRVITSENFYKQINLPVIT</sequence>
<evidence type="ECO:0000259" key="2">
    <source>
        <dbReference type="Pfam" id="PF13635"/>
    </source>
</evidence>
<dbReference type="PANTHER" id="PTHR43566">
    <property type="entry name" value="CONSERVED PROTEIN"/>
    <property type="match status" value="1"/>
</dbReference>
<dbReference type="InterPro" id="IPR027417">
    <property type="entry name" value="P-loop_NTPase"/>
</dbReference>
<dbReference type="Gene3D" id="3.40.50.300">
    <property type="entry name" value="P-loop containing nucleotide triphosphate hydrolases"/>
    <property type="match status" value="1"/>
</dbReference>
<evidence type="ECO:0000313" key="3">
    <source>
        <dbReference type="EMBL" id="KKR91103.1"/>
    </source>
</evidence>
<name>A0A0G0UQU7_9BACT</name>
<dbReference type="Pfam" id="PF13635">
    <property type="entry name" value="DUF4143"/>
    <property type="match status" value="1"/>
</dbReference>
<dbReference type="SUPFAM" id="SSF52540">
    <property type="entry name" value="P-loop containing nucleoside triphosphate hydrolases"/>
    <property type="match status" value="1"/>
</dbReference>
<dbReference type="PANTHER" id="PTHR43566:SF1">
    <property type="entry name" value="AAA+ ATPASE DOMAIN-CONTAINING PROTEIN"/>
    <property type="match status" value="1"/>
</dbReference>
<gene>
    <name evidence="3" type="ORF">UU42_C0023G0006</name>
</gene>
<accession>A0A0G0UQU7</accession>
<organism evidence="3 4">
    <name type="scientific">Candidatus Woesebacteria bacterium GW2011_GWA1_41_13b</name>
    <dbReference type="NCBI Taxonomy" id="1618555"/>
    <lineage>
        <taxon>Bacteria</taxon>
        <taxon>Candidatus Woeseibacteriota</taxon>
    </lineage>
</organism>
<proteinExistence type="predicted"/>
<protein>
    <recommendedName>
        <fullName evidence="5">ATPase</fullName>
    </recommendedName>
</protein>
<dbReference type="EMBL" id="LCAO01000023">
    <property type="protein sequence ID" value="KKR91103.1"/>
    <property type="molecule type" value="Genomic_DNA"/>
</dbReference>
<dbReference type="AlphaFoldDB" id="A0A0G0UQU7"/>
<reference evidence="3 4" key="1">
    <citation type="journal article" date="2015" name="Nature">
        <title>rRNA introns, odd ribosomes, and small enigmatic genomes across a large radiation of phyla.</title>
        <authorList>
            <person name="Brown C.T."/>
            <person name="Hug L.A."/>
            <person name="Thomas B.C."/>
            <person name="Sharon I."/>
            <person name="Castelle C.J."/>
            <person name="Singh A."/>
            <person name="Wilkins M.J."/>
            <person name="Williams K.H."/>
            <person name="Banfield J.F."/>
        </authorList>
    </citation>
    <scope>NUCLEOTIDE SEQUENCE [LARGE SCALE GENOMIC DNA]</scope>
</reference>
<dbReference type="InterPro" id="IPR041682">
    <property type="entry name" value="AAA_14"/>
</dbReference>
<comment type="caution">
    <text evidence="3">The sequence shown here is derived from an EMBL/GenBank/DDBJ whole genome shotgun (WGS) entry which is preliminary data.</text>
</comment>
<dbReference type="Proteomes" id="UP000034676">
    <property type="component" value="Unassembled WGS sequence"/>
</dbReference>
<evidence type="ECO:0000313" key="4">
    <source>
        <dbReference type="Proteomes" id="UP000034676"/>
    </source>
</evidence>
<evidence type="ECO:0000259" key="1">
    <source>
        <dbReference type="Pfam" id="PF13173"/>
    </source>
</evidence>
<dbReference type="Pfam" id="PF13173">
    <property type="entry name" value="AAA_14"/>
    <property type="match status" value="1"/>
</dbReference>
<dbReference type="InterPro" id="IPR025420">
    <property type="entry name" value="DUF4143"/>
</dbReference>
<evidence type="ECO:0008006" key="5">
    <source>
        <dbReference type="Google" id="ProtNLM"/>
    </source>
</evidence>